<evidence type="ECO:0000313" key="3">
    <source>
        <dbReference type="Proteomes" id="UP000030003"/>
    </source>
</evidence>
<name>A0A0A0M605_9GAMM</name>
<keyword evidence="3" id="KW-1185">Reference proteome</keyword>
<dbReference type="InterPro" id="IPR032710">
    <property type="entry name" value="NTF2-like_dom_sf"/>
</dbReference>
<dbReference type="Gene3D" id="3.10.450.590">
    <property type="match status" value="1"/>
</dbReference>
<dbReference type="Proteomes" id="UP000030003">
    <property type="component" value="Unassembled WGS sequence"/>
</dbReference>
<evidence type="ECO:0000313" key="2">
    <source>
        <dbReference type="EMBL" id="KGO98480.1"/>
    </source>
</evidence>
<accession>A0A0A0M605</accession>
<gene>
    <name evidence="2" type="ORF">N791_01630</name>
</gene>
<protein>
    <recommendedName>
        <fullName evidence="1">DUF3887 domain-containing protein</fullName>
    </recommendedName>
</protein>
<dbReference type="SUPFAM" id="SSF54427">
    <property type="entry name" value="NTF2-like"/>
    <property type="match status" value="1"/>
</dbReference>
<feature type="domain" description="DUF3887" evidence="1">
    <location>
        <begin position="31"/>
        <end position="118"/>
    </location>
</feature>
<dbReference type="STRING" id="1385515.GCA_000423325_02240"/>
<comment type="caution">
    <text evidence="2">The sequence shown here is derived from an EMBL/GenBank/DDBJ whole genome shotgun (WGS) entry which is preliminary data.</text>
</comment>
<proteinExistence type="predicted"/>
<dbReference type="EMBL" id="AVBH01000077">
    <property type="protein sequence ID" value="KGO98480.1"/>
    <property type="molecule type" value="Genomic_DNA"/>
</dbReference>
<dbReference type="AlphaFoldDB" id="A0A0A0M605"/>
<dbReference type="InterPro" id="IPR024981">
    <property type="entry name" value="DUF3887"/>
</dbReference>
<organism evidence="2 3">
    <name type="scientific">Lysobacter defluvii IMMIB APB-9 = DSM 18482</name>
    <dbReference type="NCBI Taxonomy" id="1385515"/>
    <lineage>
        <taxon>Bacteria</taxon>
        <taxon>Pseudomonadati</taxon>
        <taxon>Pseudomonadota</taxon>
        <taxon>Gammaproteobacteria</taxon>
        <taxon>Lysobacterales</taxon>
        <taxon>Lysobacteraceae</taxon>
        <taxon>Novilysobacter</taxon>
    </lineage>
</organism>
<sequence length="139" mass="14239">MLTAPMAGHAAPQAAAPATAPAASAQQTAIQLLDRLDAGDFAAVEASFTDQMRQEVPADKLREVWQSLPQQLGAATGRGAPQTAEQGGYQVVMVPLMYEGGVILAQTAIDAEGRIAGFLLQPAQPAQAPGQAPPAPPES</sequence>
<reference evidence="2 3" key="1">
    <citation type="submission" date="2013-08" db="EMBL/GenBank/DDBJ databases">
        <title>Genomic analysis of Lysobacter defluvii.</title>
        <authorList>
            <person name="Wang Q."/>
            <person name="Wang G."/>
        </authorList>
    </citation>
    <scope>NUCLEOTIDE SEQUENCE [LARGE SCALE GENOMIC DNA]</scope>
    <source>
        <strain evidence="2 3">IMMIB APB-9</strain>
    </source>
</reference>
<dbReference type="Pfam" id="PF13026">
    <property type="entry name" value="DUF3887"/>
    <property type="match status" value="1"/>
</dbReference>
<evidence type="ECO:0000259" key="1">
    <source>
        <dbReference type="Pfam" id="PF13026"/>
    </source>
</evidence>